<dbReference type="SUPFAM" id="SSF48452">
    <property type="entry name" value="TPR-like"/>
    <property type="match status" value="2"/>
</dbReference>
<name>A0ABS3JLN9_9BACT</name>
<dbReference type="SMART" id="SM00028">
    <property type="entry name" value="TPR"/>
    <property type="match status" value="6"/>
</dbReference>
<evidence type="ECO:0000313" key="3">
    <source>
        <dbReference type="EMBL" id="MBO0950918.1"/>
    </source>
</evidence>
<dbReference type="Pfam" id="PF12770">
    <property type="entry name" value="CHAT"/>
    <property type="match status" value="1"/>
</dbReference>
<dbReference type="Pfam" id="PF13424">
    <property type="entry name" value="TPR_12"/>
    <property type="match status" value="1"/>
</dbReference>
<evidence type="ECO:0000256" key="1">
    <source>
        <dbReference type="SAM" id="Phobius"/>
    </source>
</evidence>
<keyword evidence="1" id="KW-1133">Transmembrane helix</keyword>
<dbReference type="Gene3D" id="1.25.40.10">
    <property type="entry name" value="Tetratricopeptide repeat domain"/>
    <property type="match status" value="2"/>
</dbReference>
<dbReference type="RefSeq" id="WP_207330860.1">
    <property type="nucleotide sequence ID" value="NZ_JAFMYW010000006.1"/>
</dbReference>
<reference evidence="3 4" key="1">
    <citation type="submission" date="2021-03" db="EMBL/GenBank/DDBJ databases">
        <title>Fibrella sp. HMF5405 genome sequencing and assembly.</title>
        <authorList>
            <person name="Kang H."/>
            <person name="Kim H."/>
            <person name="Bae S."/>
            <person name="Joh K."/>
        </authorList>
    </citation>
    <scope>NUCLEOTIDE SEQUENCE [LARGE SCALE GENOMIC DNA]</scope>
    <source>
        <strain evidence="3 4">HMF5405</strain>
    </source>
</reference>
<evidence type="ECO:0000313" key="4">
    <source>
        <dbReference type="Proteomes" id="UP000664628"/>
    </source>
</evidence>
<dbReference type="InterPro" id="IPR011990">
    <property type="entry name" value="TPR-like_helical_dom_sf"/>
</dbReference>
<evidence type="ECO:0000259" key="2">
    <source>
        <dbReference type="Pfam" id="PF12770"/>
    </source>
</evidence>
<dbReference type="PANTHER" id="PTHR10098:SF112">
    <property type="entry name" value="SLR0380 PROTEIN"/>
    <property type="match status" value="1"/>
</dbReference>
<accession>A0ABS3JLN9</accession>
<dbReference type="InterPro" id="IPR024983">
    <property type="entry name" value="CHAT_dom"/>
</dbReference>
<dbReference type="PANTHER" id="PTHR10098">
    <property type="entry name" value="RAPSYN-RELATED"/>
    <property type="match status" value="1"/>
</dbReference>
<proteinExistence type="predicted"/>
<organism evidence="3 4">
    <name type="scientific">Fibrella forsythiae</name>
    <dbReference type="NCBI Taxonomy" id="2817061"/>
    <lineage>
        <taxon>Bacteria</taxon>
        <taxon>Pseudomonadati</taxon>
        <taxon>Bacteroidota</taxon>
        <taxon>Cytophagia</taxon>
        <taxon>Cytophagales</taxon>
        <taxon>Spirosomataceae</taxon>
        <taxon>Fibrella</taxon>
    </lineage>
</organism>
<keyword evidence="1" id="KW-0472">Membrane</keyword>
<comment type="caution">
    <text evidence="3">The sequence shown here is derived from an EMBL/GenBank/DDBJ whole genome shotgun (WGS) entry which is preliminary data.</text>
</comment>
<dbReference type="InterPro" id="IPR019734">
    <property type="entry name" value="TPR_rpt"/>
</dbReference>
<feature type="domain" description="CHAT" evidence="2">
    <location>
        <begin position="627"/>
        <end position="902"/>
    </location>
</feature>
<protein>
    <submittedName>
        <fullName evidence="3">CHAT domain-containing protein</fullName>
    </submittedName>
</protein>
<dbReference type="EMBL" id="JAFMYW010000006">
    <property type="protein sequence ID" value="MBO0950918.1"/>
    <property type="molecule type" value="Genomic_DNA"/>
</dbReference>
<gene>
    <name evidence="3" type="ORF">J2I46_20165</name>
</gene>
<keyword evidence="1" id="KW-0812">Transmembrane</keyword>
<sequence length="954" mass="107735">MWGTKLRYSISLASLWLLLLPAAGICQTSRTAAYFVRAALRAESPRQAVTYVDKACQLAVGRQQYKAAADYRFQLSSAFFDQSYYMDGIRQAQLGLELARTYNVTDDTLSFKYYSLLASIYSRLTMNDSARYWYHRSEQLLQARPRLVRLIPDYIEAYYYNKGSYAMRLGDQEQAAAYITKSVEMVSKTGNKRSTALSYLQLANYHFSVHQYRQAGIYYQDALNDFSPEAVDACWGYALLGNCYRAGGQLAEGLRLLQFSQKKYEQLVSQQQSAQDYDFEFESSYYRGKCEQRMGLSEDAIHSYQRCIQTYRRLYGSKGELIAASWTGQAEIAFTRKQYGAALKLVQQALLSASVLFADNNSGMNPSSDDIKAGKALYEALHLKGRIWFGIYSKTQELNALNKAIDTYGVALNVAQRIRRSFTRLESSYFFNESIHPCVEHALEAFSEIQSQPQAIQQHAAVFDLLQSYQAMGMADALHEKTVRHETIPASVLQQEQTLRQQLVAVETQLINQPAGRNQSQLLIRVGDLKRALYFFEDRLAHQYPRYYELKYTSRQLPLPVLQQKLDNSTAYLSYFTGERFLYGFLVSRSRVVMFRRVMTPAYARAVTELHQSLSINPGMFDYEGRPAANRLFDYLIRPIESQLTGIQRLIVERDGQLANIPFDVLEATGQPEAYLCKRLALSYSYSAKLTFSDTIPARPFRPISFAPYSEDSSWRDKKHGTLALLRNSAAEVKQVGGDIFLNAQATKSAFLRRMSQATLIHLATHATADDAHPEASSINFYPNTPDSLLRSLEIVNLPLDQIRLVVLSACSGNSGLLRKAEGILSMARAFRLAGCPTILTTTWSAHNQSTSQQVNLFYKHLHEGLPADRALQQARLDFLASPASQKWGHPYYWANFTLIGNPDVAFPATSPSISWIVISMLALLSIGVGFVYLRSRSHSGSQPDTPADLPAID</sequence>
<dbReference type="Proteomes" id="UP000664628">
    <property type="component" value="Unassembled WGS sequence"/>
</dbReference>
<keyword evidence="4" id="KW-1185">Reference proteome</keyword>
<feature type="transmembrane region" description="Helical" evidence="1">
    <location>
        <begin position="914"/>
        <end position="934"/>
    </location>
</feature>